<evidence type="ECO:0000256" key="2">
    <source>
        <dbReference type="ARBA" id="ARBA00009965"/>
    </source>
</evidence>
<feature type="transmembrane region" description="Helical" evidence="7">
    <location>
        <begin position="395"/>
        <end position="418"/>
    </location>
</feature>
<reference evidence="8 9" key="1">
    <citation type="journal article" date="2023" name="Plants (Basel)">
        <title>Bridging the Gap: Combining Genomics and Transcriptomics Approaches to Understand Stylosanthes scabra, an Orphan Legume from the Brazilian Caatinga.</title>
        <authorList>
            <person name="Ferreira-Neto J.R.C."/>
            <person name="da Silva M.D."/>
            <person name="Binneck E."/>
            <person name="de Melo N.F."/>
            <person name="da Silva R.H."/>
            <person name="de Melo A.L.T.M."/>
            <person name="Pandolfi V."/>
            <person name="Bustamante F.O."/>
            <person name="Brasileiro-Vidal A.C."/>
            <person name="Benko-Iseppon A.M."/>
        </authorList>
    </citation>
    <scope>NUCLEOTIDE SEQUENCE [LARGE SCALE GENOMIC DNA]</scope>
    <source>
        <tissue evidence="8">Leaves</tissue>
    </source>
</reference>
<feature type="transmembrane region" description="Helical" evidence="7">
    <location>
        <begin position="156"/>
        <end position="175"/>
    </location>
</feature>
<evidence type="ECO:0000256" key="4">
    <source>
        <dbReference type="ARBA" id="ARBA00022989"/>
    </source>
</evidence>
<feature type="transmembrane region" description="Helical" evidence="7">
    <location>
        <begin position="424"/>
        <end position="446"/>
    </location>
</feature>
<organism evidence="8 9">
    <name type="scientific">Stylosanthes scabra</name>
    <dbReference type="NCBI Taxonomy" id="79078"/>
    <lineage>
        <taxon>Eukaryota</taxon>
        <taxon>Viridiplantae</taxon>
        <taxon>Streptophyta</taxon>
        <taxon>Embryophyta</taxon>
        <taxon>Tracheophyta</taxon>
        <taxon>Spermatophyta</taxon>
        <taxon>Magnoliopsida</taxon>
        <taxon>eudicotyledons</taxon>
        <taxon>Gunneridae</taxon>
        <taxon>Pentapetalae</taxon>
        <taxon>rosids</taxon>
        <taxon>fabids</taxon>
        <taxon>Fabales</taxon>
        <taxon>Fabaceae</taxon>
        <taxon>Papilionoideae</taxon>
        <taxon>50 kb inversion clade</taxon>
        <taxon>dalbergioids sensu lato</taxon>
        <taxon>Dalbergieae</taxon>
        <taxon>Pterocarpus clade</taxon>
        <taxon>Stylosanthes</taxon>
    </lineage>
</organism>
<dbReference type="HAMAP" id="MF_00221">
    <property type="entry name" value="NRAMP"/>
    <property type="match status" value="1"/>
</dbReference>
<evidence type="ECO:0000256" key="3">
    <source>
        <dbReference type="ARBA" id="ARBA00022692"/>
    </source>
</evidence>
<dbReference type="NCBIfam" id="NF037982">
    <property type="entry name" value="Nramp_1"/>
    <property type="match status" value="1"/>
</dbReference>
<evidence type="ECO:0000256" key="6">
    <source>
        <dbReference type="SAM" id="MobiDB-lite"/>
    </source>
</evidence>
<evidence type="ECO:0000313" key="9">
    <source>
        <dbReference type="Proteomes" id="UP001341840"/>
    </source>
</evidence>
<feature type="transmembrane region" description="Helical" evidence="7">
    <location>
        <begin position="370"/>
        <end position="388"/>
    </location>
</feature>
<proteinExistence type="inferred from homology"/>
<comment type="similarity">
    <text evidence="2">Belongs to the NRAMP (TC 2.A.55) family.</text>
</comment>
<evidence type="ECO:0000313" key="8">
    <source>
        <dbReference type="EMBL" id="MED6111193.1"/>
    </source>
</evidence>
<dbReference type="InterPro" id="IPR001046">
    <property type="entry name" value="NRAMP_fam"/>
</dbReference>
<feature type="transmembrane region" description="Helical" evidence="7">
    <location>
        <begin position="266"/>
        <end position="290"/>
    </location>
</feature>
<accession>A0ABU6QI29</accession>
<feature type="transmembrane region" description="Helical" evidence="7">
    <location>
        <begin position="187"/>
        <end position="205"/>
    </location>
</feature>
<dbReference type="NCBIfam" id="TIGR01197">
    <property type="entry name" value="nramp"/>
    <property type="match status" value="1"/>
</dbReference>
<keyword evidence="3 7" id="KW-0812">Transmembrane</keyword>
<dbReference type="Proteomes" id="UP001341840">
    <property type="component" value="Unassembled WGS sequence"/>
</dbReference>
<name>A0ABU6QI29_9FABA</name>
<dbReference type="Pfam" id="PF01566">
    <property type="entry name" value="Nramp"/>
    <property type="match status" value="1"/>
</dbReference>
<keyword evidence="5 7" id="KW-0472">Membrane</keyword>
<dbReference type="PANTHER" id="PTHR11706:SF54">
    <property type="entry name" value="METAL TRANSPORTER NRAMP1"/>
    <property type="match status" value="1"/>
</dbReference>
<evidence type="ECO:0000256" key="1">
    <source>
        <dbReference type="ARBA" id="ARBA00004141"/>
    </source>
</evidence>
<feature type="transmembrane region" description="Helical" evidence="7">
    <location>
        <begin position="225"/>
        <end position="245"/>
    </location>
</feature>
<comment type="caution">
    <text evidence="8">The sequence shown here is derived from an EMBL/GenBank/DDBJ whole genome shotgun (WGS) entry which is preliminary data.</text>
</comment>
<feature type="transmembrane region" description="Helical" evidence="7">
    <location>
        <begin position="83"/>
        <end position="105"/>
    </location>
</feature>
<feature type="transmembrane region" description="Helical" evidence="7">
    <location>
        <begin position="125"/>
        <end position="150"/>
    </location>
</feature>
<gene>
    <name evidence="8" type="primary">NRAMP6_5</name>
    <name evidence="8" type="ORF">PIB30_050167</name>
</gene>
<dbReference type="EMBL" id="JASCZI010000343">
    <property type="protein sequence ID" value="MED6111193.1"/>
    <property type="molecule type" value="Genomic_DNA"/>
</dbReference>
<dbReference type="NCBIfam" id="NF001923">
    <property type="entry name" value="PRK00701.1"/>
    <property type="match status" value="1"/>
</dbReference>
<keyword evidence="9" id="KW-1185">Reference proteome</keyword>
<keyword evidence="4 7" id="KW-1133">Transmembrane helix</keyword>
<dbReference type="PANTHER" id="PTHR11706">
    <property type="entry name" value="SOLUTE CARRIER PROTEIN FAMILY 11 MEMBER"/>
    <property type="match status" value="1"/>
</dbReference>
<sequence length="498" mass="53479">MVVGTSASSSASPRPQFIASTGNTNTPLIGNSDVEQVVVPDRTSWKNLFSYMGPGFLVSIAYIDPGNFETDLQSGAQHKYELLWIILLASSAALLIQSMAANLGVVTGKHLAEHCRNEYPSATNFILWFIAEIAIVACDIPEVIGTAFALNMLFNIPVWIGVLLTGLSTLILLALQQYGVRKLEFLIAFLVFTIAACFFAELGYAKPVAKEVLKGLFVPELKGSGATGLAISLLGAMVMPHNLFLHSALVLSRKIPRSVRGIKEACRFYLIESAFALMVAFLINVSVISVSGAVCNSSNLNAEDQMSCQDLDLNKASFLLRNVLGKWSSKLFGVALLASGQSSTITGTYAGQYVMQGFLDLRLEPWIRNMLTRCLAIVPSLIVAVIGGSAGAGKLIIIASMILSFELPFALIPLLNHIQVVGKVFLGILGFSGMAVYLVGIAYLVLRKNNKATNLLALTALESRQTANEQGNASIGSLPREDIVSMQLPQRTSAVDLD</sequence>
<protein>
    <submittedName>
        <fullName evidence="8">Metal transporter Nramp6</fullName>
    </submittedName>
</protein>
<feature type="region of interest" description="Disordered" evidence="6">
    <location>
        <begin position="1"/>
        <end position="24"/>
    </location>
</feature>
<dbReference type="PRINTS" id="PR00447">
    <property type="entry name" value="NATRESASSCMP"/>
</dbReference>
<evidence type="ECO:0000256" key="5">
    <source>
        <dbReference type="ARBA" id="ARBA00023136"/>
    </source>
</evidence>
<comment type="subcellular location">
    <subcellularLocation>
        <location evidence="1">Membrane</location>
        <topology evidence="1">Multi-pass membrane protein</topology>
    </subcellularLocation>
</comment>
<evidence type="ECO:0000256" key="7">
    <source>
        <dbReference type="SAM" id="Phobius"/>
    </source>
</evidence>